<organism evidence="1 2">
    <name type="scientific">Oldenlandia corymbosa var. corymbosa</name>
    <dbReference type="NCBI Taxonomy" id="529605"/>
    <lineage>
        <taxon>Eukaryota</taxon>
        <taxon>Viridiplantae</taxon>
        <taxon>Streptophyta</taxon>
        <taxon>Embryophyta</taxon>
        <taxon>Tracheophyta</taxon>
        <taxon>Spermatophyta</taxon>
        <taxon>Magnoliopsida</taxon>
        <taxon>eudicotyledons</taxon>
        <taxon>Gunneridae</taxon>
        <taxon>Pentapetalae</taxon>
        <taxon>asterids</taxon>
        <taxon>lamiids</taxon>
        <taxon>Gentianales</taxon>
        <taxon>Rubiaceae</taxon>
        <taxon>Rubioideae</taxon>
        <taxon>Spermacoceae</taxon>
        <taxon>Hedyotis-Oldenlandia complex</taxon>
        <taxon>Oldenlandia</taxon>
    </lineage>
</organism>
<sequence>MEDAEECGRSSTTFVDFEDFTITANDIILDYQIPESIRLKYYELCRAQKSYLHSGLLATISGSLAAKFISDTVKIADAIKSSNISTPQSDFALWDKTLAGFESLGIEVGFLRARVTKLSRLADNTPQAERDELRFLEEASAPW</sequence>
<dbReference type="EMBL" id="OX459126">
    <property type="protein sequence ID" value="CAI9117467.1"/>
    <property type="molecule type" value="Genomic_DNA"/>
</dbReference>
<protein>
    <submittedName>
        <fullName evidence="1">OLC1v1018865C1</fullName>
    </submittedName>
</protein>
<evidence type="ECO:0000313" key="2">
    <source>
        <dbReference type="Proteomes" id="UP001161247"/>
    </source>
</evidence>
<dbReference type="AlphaFoldDB" id="A0AAV1ED23"/>
<name>A0AAV1ED23_OLDCO</name>
<dbReference type="Proteomes" id="UP001161247">
    <property type="component" value="Chromosome 9"/>
</dbReference>
<keyword evidence="2" id="KW-1185">Reference proteome</keyword>
<gene>
    <name evidence="1" type="ORF">OLC1_LOCUS23523</name>
</gene>
<proteinExistence type="predicted"/>
<evidence type="ECO:0000313" key="1">
    <source>
        <dbReference type="EMBL" id="CAI9117467.1"/>
    </source>
</evidence>
<reference evidence="1" key="1">
    <citation type="submission" date="2023-03" db="EMBL/GenBank/DDBJ databases">
        <authorList>
            <person name="Julca I."/>
        </authorList>
    </citation>
    <scope>NUCLEOTIDE SEQUENCE</scope>
</reference>
<accession>A0AAV1ED23</accession>